<dbReference type="InterPro" id="IPR000540">
    <property type="entry name" value="Flag_MotA_CS"/>
</dbReference>
<reference evidence="12 14" key="2">
    <citation type="submission" date="2018-06" db="EMBL/GenBank/DDBJ databases">
        <authorList>
            <consortium name="Pathogen Informatics"/>
            <person name="Doyle S."/>
        </authorList>
    </citation>
    <scope>NUCLEOTIDE SEQUENCE [LARGE SCALE GENOMIC DNA]</scope>
    <source>
        <strain evidence="12 14">NCTC13028</strain>
    </source>
</reference>
<keyword evidence="6 8" id="KW-1133">Transmembrane helix</keyword>
<dbReference type="RefSeq" id="WP_089864769.1">
    <property type="nucleotide sequence ID" value="NZ_CP173238.1"/>
</dbReference>
<evidence type="ECO:0000313" key="15">
    <source>
        <dbReference type="Proteomes" id="UP000528432"/>
    </source>
</evidence>
<dbReference type="InterPro" id="IPR002898">
    <property type="entry name" value="MotA_ExbB_proton_chnl"/>
</dbReference>
<name>A0A240AD48_CLOCO</name>
<dbReference type="EMBL" id="FNGL01000006">
    <property type="protein sequence ID" value="SDL06221.1"/>
    <property type="molecule type" value="Genomic_DNA"/>
</dbReference>
<dbReference type="OrthoDB" id="9806929at2"/>
<dbReference type="EMBL" id="JABFIF010000015">
    <property type="protein sequence ID" value="NOH16372.1"/>
    <property type="molecule type" value="Genomic_DNA"/>
</dbReference>
<reference evidence="10 15" key="3">
    <citation type="submission" date="2020-05" db="EMBL/GenBank/DDBJ databases">
        <title>Draft genome sequence of Clostridium cochlearium strain AGROS13 isolated from a sheep dairy farm in New Zealand.</title>
        <authorList>
            <person name="Gupta T.B."/>
            <person name="Jauregui R."/>
            <person name="Risson A.N."/>
            <person name="Brightwell G."/>
            <person name="Maclean P."/>
        </authorList>
    </citation>
    <scope>NUCLEOTIDE SEQUENCE [LARGE SCALE GENOMIC DNA]</scope>
    <source>
        <strain evidence="10 15">AGROS13</strain>
    </source>
</reference>
<evidence type="ECO:0000256" key="1">
    <source>
        <dbReference type="ARBA" id="ARBA00004651"/>
    </source>
</evidence>
<dbReference type="PANTHER" id="PTHR30433:SF2">
    <property type="entry name" value="MOTILITY PROTEIN A"/>
    <property type="match status" value="1"/>
</dbReference>
<keyword evidence="5 8" id="KW-0812">Transmembrane</keyword>
<evidence type="ECO:0000256" key="3">
    <source>
        <dbReference type="ARBA" id="ARBA00022448"/>
    </source>
</evidence>
<reference evidence="11 13" key="1">
    <citation type="submission" date="2016-10" db="EMBL/GenBank/DDBJ databases">
        <authorList>
            <person name="Varghese N."/>
            <person name="Submissions S."/>
        </authorList>
    </citation>
    <scope>NUCLEOTIDE SEQUENCE [LARGE SCALE GENOMIC DNA]</scope>
    <source>
        <strain evidence="11 13">NLAE-zl-C224</strain>
    </source>
</reference>
<dbReference type="GO" id="GO:0071978">
    <property type="term" value="P:bacterial-type flagellum-dependent swarming motility"/>
    <property type="evidence" value="ECO:0007669"/>
    <property type="project" value="InterPro"/>
</dbReference>
<gene>
    <name evidence="12" type="primary">motA</name>
    <name evidence="10" type="ORF">HMJ28_08235</name>
    <name evidence="12" type="ORF">NCTC13028_02085</name>
    <name evidence="11" type="ORF">SAMN05216497_10620</name>
</gene>
<dbReference type="PROSITE" id="PS01307">
    <property type="entry name" value="MOTA"/>
    <property type="match status" value="1"/>
</dbReference>
<dbReference type="AlphaFoldDB" id="A0A240AD48"/>
<evidence type="ECO:0000313" key="11">
    <source>
        <dbReference type="EMBL" id="SDL06221.1"/>
    </source>
</evidence>
<sequence length="276" mass="30596">MKRRDVLTAIGIVVGFLMMIWAMAMVTITEYNIGQLKLFWDISSIIITIGGSFCAMLVNYPIHQFRKLTKIIIQAFKENEKSGIDIINQFIDLSRKARREGLLSLEDEINNISDDFLKKGLQMVVDGIEPETIQDIMDLEIGEMERRHGEGVDMLKAWGAYAPAFGMAGTLIGLIQMLGNLNDSSQIASGMAKALITTLYGSLMANIIFNPMAANLALKSQQEVAVREMMLEGILAIQSGVNPRIVEEKLISYLSPEERKRYAQGVSTGEGVSENV</sequence>
<evidence type="ECO:0000256" key="8">
    <source>
        <dbReference type="SAM" id="Phobius"/>
    </source>
</evidence>
<keyword evidence="3" id="KW-0813">Transport</keyword>
<feature type="transmembrane region" description="Helical" evidence="8">
    <location>
        <begin position="190"/>
        <end position="209"/>
    </location>
</feature>
<evidence type="ECO:0000256" key="7">
    <source>
        <dbReference type="ARBA" id="ARBA00023136"/>
    </source>
</evidence>
<evidence type="ECO:0000256" key="4">
    <source>
        <dbReference type="ARBA" id="ARBA00022475"/>
    </source>
</evidence>
<evidence type="ECO:0000256" key="5">
    <source>
        <dbReference type="ARBA" id="ARBA00022692"/>
    </source>
</evidence>
<feature type="transmembrane region" description="Helical" evidence="8">
    <location>
        <begin position="38"/>
        <end position="60"/>
    </location>
</feature>
<dbReference type="Pfam" id="PF01618">
    <property type="entry name" value="MotA_ExbB"/>
    <property type="match status" value="1"/>
</dbReference>
<evidence type="ECO:0000313" key="10">
    <source>
        <dbReference type="EMBL" id="NOH16372.1"/>
    </source>
</evidence>
<feature type="transmembrane region" description="Helical" evidence="8">
    <location>
        <begin position="7"/>
        <end position="26"/>
    </location>
</feature>
<evidence type="ECO:0000313" key="13">
    <source>
        <dbReference type="Proteomes" id="UP000198811"/>
    </source>
</evidence>
<comment type="similarity">
    <text evidence="2">Belongs to the MotA family.</text>
</comment>
<keyword evidence="4" id="KW-1003">Cell membrane</keyword>
<dbReference type="GeneID" id="70577340"/>
<comment type="subcellular location">
    <subcellularLocation>
        <location evidence="1">Cell membrane</location>
        <topology evidence="1">Multi-pass membrane protein</topology>
    </subcellularLocation>
</comment>
<evidence type="ECO:0000313" key="14">
    <source>
        <dbReference type="Proteomes" id="UP000250223"/>
    </source>
</evidence>
<dbReference type="STRING" id="1494.SAMN05216497_10620"/>
<evidence type="ECO:0000256" key="6">
    <source>
        <dbReference type="ARBA" id="ARBA00022989"/>
    </source>
</evidence>
<accession>A0A240AD48</accession>
<dbReference type="EMBL" id="UAWC01000025">
    <property type="protein sequence ID" value="SQB35686.1"/>
    <property type="molecule type" value="Genomic_DNA"/>
</dbReference>
<evidence type="ECO:0000259" key="9">
    <source>
        <dbReference type="Pfam" id="PF01618"/>
    </source>
</evidence>
<evidence type="ECO:0000313" key="12">
    <source>
        <dbReference type="EMBL" id="SQB35686.1"/>
    </source>
</evidence>
<keyword evidence="7 8" id="KW-0472">Membrane</keyword>
<dbReference type="Proteomes" id="UP000528432">
    <property type="component" value="Unassembled WGS sequence"/>
</dbReference>
<dbReference type="Proteomes" id="UP000198811">
    <property type="component" value="Unassembled WGS sequence"/>
</dbReference>
<dbReference type="GO" id="GO:0006935">
    <property type="term" value="P:chemotaxis"/>
    <property type="evidence" value="ECO:0007669"/>
    <property type="project" value="InterPro"/>
</dbReference>
<proteinExistence type="inferred from homology"/>
<dbReference type="InterPro" id="IPR047055">
    <property type="entry name" value="MotA-like"/>
</dbReference>
<keyword evidence="13" id="KW-1185">Reference proteome</keyword>
<organism evidence="10 15">
    <name type="scientific">Clostridium cochlearium</name>
    <dbReference type="NCBI Taxonomy" id="1494"/>
    <lineage>
        <taxon>Bacteria</taxon>
        <taxon>Bacillati</taxon>
        <taxon>Bacillota</taxon>
        <taxon>Clostridia</taxon>
        <taxon>Eubacteriales</taxon>
        <taxon>Clostridiaceae</taxon>
        <taxon>Clostridium</taxon>
    </lineage>
</organism>
<feature type="transmembrane region" description="Helical" evidence="8">
    <location>
        <begin position="157"/>
        <end position="178"/>
    </location>
</feature>
<dbReference type="Proteomes" id="UP000250223">
    <property type="component" value="Unassembled WGS sequence"/>
</dbReference>
<dbReference type="GO" id="GO:0005886">
    <property type="term" value="C:plasma membrane"/>
    <property type="evidence" value="ECO:0007669"/>
    <property type="project" value="UniProtKB-SubCell"/>
</dbReference>
<feature type="domain" description="MotA/TolQ/ExbB proton channel" evidence="9">
    <location>
        <begin position="109"/>
        <end position="229"/>
    </location>
</feature>
<dbReference type="PANTHER" id="PTHR30433">
    <property type="entry name" value="CHEMOTAXIS PROTEIN MOTA"/>
    <property type="match status" value="1"/>
</dbReference>
<protein>
    <submittedName>
        <fullName evidence="11">Chemotaxis protein MotA</fullName>
    </submittedName>
    <submittedName>
        <fullName evidence="10">Motility protein A</fullName>
    </submittedName>
</protein>
<evidence type="ECO:0000256" key="2">
    <source>
        <dbReference type="ARBA" id="ARBA00008038"/>
    </source>
</evidence>